<dbReference type="OrthoDB" id="359645at2759"/>
<accession>L0B098</accession>
<dbReference type="PANTHER" id="PTHR13047">
    <property type="entry name" value="PRE-MRNA CLEAVAGE FACTOR IM, 25KD SUBUNIT"/>
    <property type="match status" value="1"/>
</dbReference>
<dbReference type="Gene3D" id="3.90.79.10">
    <property type="entry name" value="Nucleoside Triphosphate Pyrophosphohydrolase"/>
    <property type="match status" value="1"/>
</dbReference>
<dbReference type="AlphaFoldDB" id="L0B098"/>
<dbReference type="STRING" id="1537102.L0B098"/>
<evidence type="ECO:0000313" key="2">
    <source>
        <dbReference type="Proteomes" id="UP000031512"/>
    </source>
</evidence>
<protein>
    <submittedName>
        <fullName evidence="1">mRNA cleavage factor-like protein, putative</fullName>
    </submittedName>
</protein>
<dbReference type="Pfam" id="PF13869">
    <property type="entry name" value="NUDIX_2"/>
    <property type="match status" value="1"/>
</dbReference>
<reference evidence="1 2" key="1">
    <citation type="journal article" date="2012" name="BMC Genomics">
        <title>Comparative genomic analysis and phylogenetic position of Theileria equi.</title>
        <authorList>
            <person name="Kappmeyer L.S."/>
            <person name="Thiagarajan M."/>
            <person name="Herndon D.R."/>
            <person name="Ramsay J.D."/>
            <person name="Caler E."/>
            <person name="Djikeng A."/>
            <person name="Gillespie J.J."/>
            <person name="Lau A.O."/>
            <person name="Roalson E.H."/>
            <person name="Silva J.C."/>
            <person name="Silva M.G."/>
            <person name="Suarez C.E."/>
            <person name="Ueti M.W."/>
            <person name="Nene V.M."/>
            <person name="Mealey R.H."/>
            <person name="Knowles D.P."/>
            <person name="Brayton K.A."/>
        </authorList>
    </citation>
    <scope>NUCLEOTIDE SEQUENCE [LARGE SCALE GENOMIC DNA]</scope>
    <source>
        <strain evidence="1 2">WA</strain>
    </source>
</reference>
<dbReference type="VEuPathDB" id="PiroplasmaDB:BEWA_006910"/>
<dbReference type="GeneID" id="15805642"/>
<name>L0B098_THEEQ</name>
<dbReference type="GO" id="GO:0003729">
    <property type="term" value="F:mRNA binding"/>
    <property type="evidence" value="ECO:0007669"/>
    <property type="project" value="InterPro"/>
</dbReference>
<dbReference type="Proteomes" id="UP000031512">
    <property type="component" value="Chromosome 3"/>
</dbReference>
<dbReference type="eggNOG" id="ENOG502T2AK">
    <property type="taxonomic scope" value="Eukaryota"/>
</dbReference>
<dbReference type="GO" id="GO:0031124">
    <property type="term" value="P:mRNA 3'-end processing"/>
    <property type="evidence" value="ECO:0007669"/>
    <property type="project" value="InterPro"/>
</dbReference>
<dbReference type="KEGG" id="beq:BEWA_006910"/>
<organism evidence="1 2">
    <name type="scientific">Theileria equi strain WA</name>
    <dbReference type="NCBI Taxonomy" id="1537102"/>
    <lineage>
        <taxon>Eukaryota</taxon>
        <taxon>Sar</taxon>
        <taxon>Alveolata</taxon>
        <taxon>Apicomplexa</taxon>
        <taxon>Aconoidasida</taxon>
        <taxon>Piroplasmida</taxon>
        <taxon>Theileriidae</taxon>
        <taxon>Theileria</taxon>
    </lineage>
</organism>
<gene>
    <name evidence="1" type="ORF">BEWA_006910</name>
</gene>
<proteinExistence type="predicted"/>
<dbReference type="RefSeq" id="XP_004830948.1">
    <property type="nucleotide sequence ID" value="XM_004830891.1"/>
</dbReference>
<dbReference type="InterPro" id="IPR016706">
    <property type="entry name" value="Cleav_polyA_spec_factor_su5"/>
</dbReference>
<evidence type="ECO:0000313" key="1">
    <source>
        <dbReference type="EMBL" id="AFZ81282.1"/>
    </source>
</evidence>
<dbReference type="GO" id="GO:0005849">
    <property type="term" value="C:mRNA cleavage factor complex"/>
    <property type="evidence" value="ECO:0007669"/>
    <property type="project" value="InterPro"/>
</dbReference>
<keyword evidence="2" id="KW-1185">Reference proteome</keyword>
<dbReference type="EMBL" id="CP001670">
    <property type="protein sequence ID" value="AFZ81282.1"/>
    <property type="molecule type" value="Genomic_DNA"/>
</dbReference>
<sequence length="186" mass="21699">MSEEVENEEGGALLTLDSIEWPIYPDYVYKFETNSTNTGRGLIFKLTNELVKKRLRSYSRSGMRTTVCGLIMCHSQGVPHVLLLKREEDGCYGLLGGKCKIYENPREKLSHKLARFITCNTRHANLYDIKSSIENIKVKEFLADWWRCDYHTDPLPFLPLHTSRPKEKISIYQVCTPLIYQIFRLY</sequence>